<evidence type="ECO:0000313" key="2">
    <source>
        <dbReference type="Proteomes" id="UP000787672"/>
    </source>
</evidence>
<protein>
    <submittedName>
        <fullName evidence="1">Alpha/beta hydrolase</fullName>
    </submittedName>
</protein>
<gene>
    <name evidence="1" type="ORF">KQI82_11745</name>
</gene>
<keyword evidence="2" id="KW-1185">Reference proteome</keyword>
<organism evidence="1 2">
    <name type="scientific">Dysosmobacter acutus</name>
    <dbReference type="NCBI Taxonomy" id="2841504"/>
    <lineage>
        <taxon>Bacteria</taxon>
        <taxon>Bacillati</taxon>
        <taxon>Bacillota</taxon>
        <taxon>Clostridia</taxon>
        <taxon>Eubacteriales</taxon>
        <taxon>Oscillospiraceae</taxon>
        <taxon>Dysosmobacter</taxon>
    </lineage>
</organism>
<accession>A0ABS6FBZ0</accession>
<dbReference type="Proteomes" id="UP000787672">
    <property type="component" value="Unassembled WGS sequence"/>
</dbReference>
<sequence length="233" mass="26174">MQKTTFDLPIGAVPAVLYGAPSPEVWLYVHGKCGCKEEGEDFARLACPRGAQVLAIDLPEHGARKGAEESFTPWDIVPELRALLAWARQRWETVSLRATSLGAWFSLVAFGSERLKRALLVSPVLDMERLIRDMMGWAGVGEEQLEAAGEVPTDFGETLSYKYLLYAGAHSIQRWDTPTAILYAGQDGMTGRKTVEGFVRRFDCELYVMEDGEHWFHTPEQLLTLRSWEDAHL</sequence>
<comment type="caution">
    <text evidence="1">The sequence shown here is derived from an EMBL/GenBank/DDBJ whole genome shotgun (WGS) entry which is preliminary data.</text>
</comment>
<name>A0ABS6FBZ0_9FIRM</name>
<evidence type="ECO:0000313" key="1">
    <source>
        <dbReference type="EMBL" id="MBU5627583.1"/>
    </source>
</evidence>
<dbReference type="RefSeq" id="WP_216632934.1">
    <property type="nucleotide sequence ID" value="NZ_JAHLQN010000001.1"/>
</dbReference>
<keyword evidence="1" id="KW-0378">Hydrolase</keyword>
<proteinExistence type="predicted"/>
<dbReference type="EMBL" id="JAHLQN010000001">
    <property type="protein sequence ID" value="MBU5627583.1"/>
    <property type="molecule type" value="Genomic_DNA"/>
</dbReference>
<reference evidence="1 2" key="1">
    <citation type="submission" date="2021-06" db="EMBL/GenBank/DDBJ databases">
        <authorList>
            <person name="Sun Q."/>
            <person name="Li D."/>
        </authorList>
    </citation>
    <scope>NUCLEOTIDE SEQUENCE [LARGE SCALE GENOMIC DNA]</scope>
    <source>
        <strain evidence="1 2">MSJ-2</strain>
    </source>
</reference>
<dbReference type="GO" id="GO:0016787">
    <property type="term" value="F:hydrolase activity"/>
    <property type="evidence" value="ECO:0007669"/>
    <property type="project" value="UniProtKB-KW"/>
</dbReference>